<feature type="repeat" description="WD" evidence="7">
    <location>
        <begin position="778"/>
        <end position="820"/>
    </location>
</feature>
<feature type="region of interest" description="Disordered" evidence="8">
    <location>
        <begin position="446"/>
        <end position="474"/>
    </location>
</feature>
<dbReference type="Proteomes" id="UP000324705">
    <property type="component" value="Chromosome 3A"/>
</dbReference>
<dbReference type="InterPro" id="IPR006594">
    <property type="entry name" value="LisH"/>
</dbReference>
<feature type="repeat" description="WD" evidence="7">
    <location>
        <begin position="735"/>
        <end position="776"/>
    </location>
</feature>
<dbReference type="CDD" id="cd00200">
    <property type="entry name" value="WD40"/>
    <property type="match status" value="1"/>
</dbReference>
<feature type="compositionally biased region" description="Low complexity" evidence="8">
    <location>
        <begin position="545"/>
        <end position="575"/>
    </location>
</feature>
<keyword evidence="4" id="KW-0805">Transcription regulation</keyword>
<dbReference type="InterPro" id="IPR001680">
    <property type="entry name" value="WD40_rpt"/>
</dbReference>
<dbReference type="SUPFAM" id="SSF50978">
    <property type="entry name" value="WD40 repeat-like"/>
    <property type="match status" value="1"/>
</dbReference>
<dbReference type="Gene3D" id="2.130.10.10">
    <property type="entry name" value="YVTN repeat-like/Quinoprotein amine dehydrogenase"/>
    <property type="match status" value="2"/>
</dbReference>
<feature type="compositionally biased region" description="Pro residues" evidence="8">
    <location>
        <begin position="44"/>
        <end position="53"/>
    </location>
</feature>
<feature type="region of interest" description="Disordered" evidence="8">
    <location>
        <begin position="138"/>
        <end position="243"/>
    </location>
</feature>
<keyword evidence="10" id="KW-1185">Reference proteome</keyword>
<protein>
    <recommendedName>
        <fullName evidence="11">Transcriptional corepressor LEUNIG</fullName>
    </recommendedName>
</protein>
<evidence type="ECO:0000256" key="3">
    <source>
        <dbReference type="ARBA" id="ARBA00022737"/>
    </source>
</evidence>
<dbReference type="InterPro" id="IPR019775">
    <property type="entry name" value="WD40_repeat_CS"/>
</dbReference>
<accession>A0A9R0VK86</accession>
<dbReference type="GO" id="GO:0005634">
    <property type="term" value="C:nucleus"/>
    <property type="evidence" value="ECO:0007669"/>
    <property type="project" value="UniProtKB-SubCell"/>
</dbReference>
<reference evidence="9 10" key="1">
    <citation type="submission" date="2017-09" db="EMBL/GenBank/DDBJ databases">
        <authorList>
            <consortium name="International Durum Wheat Genome Sequencing Consortium (IDWGSC)"/>
            <person name="Milanesi L."/>
        </authorList>
    </citation>
    <scope>NUCLEOTIDE SEQUENCE [LARGE SCALE GENOMIC DNA]</scope>
    <source>
        <strain evidence="10">cv. Svevo</strain>
    </source>
</reference>
<evidence type="ECO:0000256" key="7">
    <source>
        <dbReference type="PROSITE-ProRule" id="PRU00221"/>
    </source>
</evidence>
<comment type="subcellular location">
    <subcellularLocation>
        <location evidence="1">Nucleus</location>
    </subcellularLocation>
</comment>
<dbReference type="PANTHER" id="PTHR45093:SF2">
    <property type="entry name" value="LISH DOMAIN-CONTAINING PROTEIN"/>
    <property type="match status" value="1"/>
</dbReference>
<dbReference type="Pfam" id="PF08513">
    <property type="entry name" value="LisH"/>
    <property type="match status" value="1"/>
</dbReference>
<evidence type="ECO:0000256" key="5">
    <source>
        <dbReference type="ARBA" id="ARBA00023163"/>
    </source>
</evidence>
<dbReference type="OMA" id="NHNLHQP"/>
<feature type="compositionally biased region" description="Low complexity" evidence="8">
    <location>
        <begin position="148"/>
        <end position="180"/>
    </location>
</feature>
<dbReference type="AlphaFoldDB" id="A0A9R0VK86"/>
<feature type="compositionally biased region" description="Basic residues" evidence="8">
    <location>
        <begin position="181"/>
        <end position="190"/>
    </location>
</feature>
<proteinExistence type="predicted"/>
<dbReference type="InterPro" id="IPR015943">
    <property type="entry name" value="WD40/YVTN_repeat-like_dom_sf"/>
</dbReference>
<evidence type="ECO:0000313" key="9">
    <source>
        <dbReference type="EMBL" id="VAH61604.1"/>
    </source>
</evidence>
<keyword evidence="6" id="KW-0539">Nucleus</keyword>
<dbReference type="SMART" id="SM00667">
    <property type="entry name" value="LisH"/>
    <property type="match status" value="1"/>
</dbReference>
<evidence type="ECO:0000256" key="2">
    <source>
        <dbReference type="ARBA" id="ARBA00022574"/>
    </source>
</evidence>
<dbReference type="PANTHER" id="PTHR45093">
    <property type="entry name" value="TRANSCRIPTION ACTIVATOR MSS11"/>
    <property type="match status" value="1"/>
</dbReference>
<feature type="compositionally biased region" description="Low complexity" evidence="8">
    <location>
        <begin position="191"/>
        <end position="220"/>
    </location>
</feature>
<keyword evidence="2 7" id="KW-0853">WD repeat</keyword>
<evidence type="ECO:0000256" key="8">
    <source>
        <dbReference type="SAM" id="MobiDB-lite"/>
    </source>
</evidence>
<evidence type="ECO:0008006" key="11">
    <source>
        <dbReference type="Google" id="ProtNLM"/>
    </source>
</evidence>
<dbReference type="InterPro" id="IPR036322">
    <property type="entry name" value="WD40_repeat_dom_sf"/>
</dbReference>
<keyword evidence="5" id="KW-0804">Transcription</keyword>
<dbReference type="FunFam" id="2.130.10.10:FF:000353">
    <property type="entry name" value="Transcriptional corepressor LEUNIG"/>
    <property type="match status" value="1"/>
</dbReference>
<dbReference type="SMART" id="SM00320">
    <property type="entry name" value="WD40"/>
    <property type="match status" value="6"/>
</dbReference>
<feature type="region of interest" description="Disordered" evidence="8">
    <location>
        <begin position="495"/>
        <end position="596"/>
    </location>
</feature>
<dbReference type="PROSITE" id="PS50082">
    <property type="entry name" value="WD_REPEATS_2"/>
    <property type="match status" value="3"/>
</dbReference>
<evidence type="ECO:0000256" key="4">
    <source>
        <dbReference type="ARBA" id="ARBA00023015"/>
    </source>
</evidence>
<dbReference type="Pfam" id="PF00400">
    <property type="entry name" value="WD40"/>
    <property type="match status" value="4"/>
</dbReference>
<feature type="compositionally biased region" description="Low complexity" evidence="8">
    <location>
        <begin position="495"/>
        <end position="513"/>
    </location>
</feature>
<feature type="repeat" description="WD" evidence="7">
    <location>
        <begin position="962"/>
        <end position="994"/>
    </location>
</feature>
<feature type="compositionally biased region" description="Basic and acidic residues" evidence="8">
    <location>
        <begin position="138"/>
        <end position="147"/>
    </location>
</feature>
<evidence type="ECO:0000256" key="6">
    <source>
        <dbReference type="ARBA" id="ARBA00023242"/>
    </source>
</evidence>
<keyword evidence="3" id="KW-0677">Repeat</keyword>
<organism evidence="9 10">
    <name type="scientific">Triticum turgidum subsp. durum</name>
    <name type="common">Durum wheat</name>
    <name type="synonym">Triticum durum</name>
    <dbReference type="NCBI Taxonomy" id="4567"/>
    <lineage>
        <taxon>Eukaryota</taxon>
        <taxon>Viridiplantae</taxon>
        <taxon>Streptophyta</taxon>
        <taxon>Embryophyta</taxon>
        <taxon>Tracheophyta</taxon>
        <taxon>Spermatophyta</taxon>
        <taxon>Magnoliopsida</taxon>
        <taxon>Liliopsida</taxon>
        <taxon>Poales</taxon>
        <taxon>Poaceae</taxon>
        <taxon>BOP clade</taxon>
        <taxon>Pooideae</taxon>
        <taxon>Triticodae</taxon>
        <taxon>Triticeae</taxon>
        <taxon>Triticinae</taxon>
        <taxon>Triticum</taxon>
    </lineage>
</organism>
<dbReference type="PROSITE" id="PS00678">
    <property type="entry name" value="WD_REPEATS_1"/>
    <property type="match status" value="1"/>
</dbReference>
<dbReference type="EMBL" id="LT934115">
    <property type="protein sequence ID" value="VAH61604.1"/>
    <property type="molecule type" value="Genomic_DNA"/>
</dbReference>
<dbReference type="Gramene" id="TRITD3Av1G142010.3">
    <property type="protein sequence ID" value="TRITD3Av1G142010.3"/>
    <property type="gene ID" value="TRITD3Av1G142010"/>
</dbReference>
<dbReference type="PROSITE" id="PS50294">
    <property type="entry name" value="WD_REPEATS_REGION"/>
    <property type="match status" value="3"/>
</dbReference>
<gene>
    <name evidence="9" type="ORF">TRITD_3Av1G142010</name>
</gene>
<evidence type="ECO:0000313" key="10">
    <source>
        <dbReference type="Proteomes" id="UP000324705"/>
    </source>
</evidence>
<name>A0A9R0VK86_TRITD</name>
<sequence length="994" mass="109013">MEAATIATQLGPPALAVAHDLPTGVALAAPWGHRREPPTQAPSAPGPPPPWPTPATTTVGETPRLDVYIYDYFVKRNLQETAKAFQTEGKVSPDPVAIDAPGGFLFEWWSVFWDIFIARTNEKHSDIAASYIQTQLVKAREHQHEHQQQQQSQQQTQQQQQQQQHHQQQQQQQQQQQHQQQQHHHHHHHQQSQQQQQSQQHQQIQMQQMLLQRAAQQQQQQRRDGSNLLNGTASGLSGIDPLMRQNPATANAMAAKMYEERLKLPSQRDSLDEASVKVQQRYGENAGQALDPNQTSLKAAAGGQSSGQILHGAVGGLSGALQQVQARSPQMPMQEQSIKTEINPVLTPRSAGPEGSFIGVQGSSQGGSNLTLKGWPLTGLDQLRSGILQPKSFMQSPQQQFQQLQFLNPQQQHQLLMQAQQNMASPTVSDVDTRRLRMLLNNRNMAMGQDGQTNSGGDIIPNIGSPSQSGGSRTDIDMLIKKKIAHLQQQQQLQQSTVSSQQSQSSNQLLQQQEKPGVGCMPIDGSIPNSFVVADQASKKRKKPVSSSRANSSGTANTAGPSPSSAPSTPSTHTPGDAMSMPQLLHNGGPSKPLMMFGSDGTGSLTSPVNPLGDVDRLLEDGSLDENVDSFLSQEDMDPRETMGCCVDASKVNYYQFTKHAIILVVMRANCRKGHFGKIIFRVGLVSPRLQKPVRVQAKLAVAISRQTENCSPPEATIKRHGHQHKNALNPKSTLEEHSMLITDVRFSPSMTRLATSSFDKTVRVWDADNPDYSLRTFTGHSASVKSLDFHSNKEDIVCSCDSDGEVRCWSINNGSCVTMFFYNALKHSPVIGILSQGGATQLRYQPRQGKYLAAASEKMISILDAETLQVCRNALKGHIKNIESICWDAAGDYLASVSEDSVKVWSFTSGNDGECVNELNCSGNKFNSCVFHPNYPSLLVIGCYESLELWDIREKNTVTISNAHDGLIAALAASNASGLVASVSHDKLVKLWK</sequence>
<evidence type="ECO:0000256" key="1">
    <source>
        <dbReference type="ARBA" id="ARBA00004123"/>
    </source>
</evidence>
<feature type="region of interest" description="Disordered" evidence="8">
    <location>
        <begin position="31"/>
        <end position="59"/>
    </location>
</feature>
<dbReference type="PROSITE" id="PS50896">
    <property type="entry name" value="LISH"/>
    <property type="match status" value="1"/>
</dbReference>